<reference evidence="1 2" key="2">
    <citation type="journal article" date="2008" name="Bioinformatics">
        <title>Assembly reconciliation.</title>
        <authorList>
            <person name="Zimin A.V."/>
            <person name="Smith D.R."/>
            <person name="Sutton G."/>
            <person name="Yorke J.A."/>
        </authorList>
    </citation>
    <scope>NUCLEOTIDE SEQUENCE [LARGE SCALE GENOMIC DNA]</scope>
    <source>
        <strain evidence="1 2">TSC#14021-0224.01</strain>
    </source>
</reference>
<keyword evidence="2" id="KW-1185">Reference proteome</keyword>
<proteinExistence type="predicted"/>
<dbReference type="EMBL" id="CH954177">
    <property type="protein sequence ID" value="KQS70977.1"/>
    <property type="molecule type" value="Genomic_DNA"/>
</dbReference>
<gene>
    <name evidence="1" type="primary">Dere\GG26544</name>
    <name evidence="1" type="synonym">GG26544</name>
    <name evidence="1" type="ORF">Dere_GG26544</name>
</gene>
<protein>
    <submittedName>
        <fullName evidence="1">Uncharacterized protein</fullName>
    </submittedName>
</protein>
<evidence type="ECO:0000313" key="2">
    <source>
        <dbReference type="Proteomes" id="UP000008711"/>
    </source>
</evidence>
<evidence type="ECO:0000313" key="1">
    <source>
        <dbReference type="EMBL" id="KQS70977.1"/>
    </source>
</evidence>
<organism evidence="1 2">
    <name type="scientific">Drosophila erecta</name>
    <name type="common">Fruit fly</name>
    <dbReference type="NCBI Taxonomy" id="7220"/>
    <lineage>
        <taxon>Eukaryota</taxon>
        <taxon>Metazoa</taxon>
        <taxon>Ecdysozoa</taxon>
        <taxon>Arthropoda</taxon>
        <taxon>Hexapoda</taxon>
        <taxon>Insecta</taxon>
        <taxon>Pterygota</taxon>
        <taxon>Neoptera</taxon>
        <taxon>Endopterygota</taxon>
        <taxon>Diptera</taxon>
        <taxon>Brachycera</taxon>
        <taxon>Muscomorpha</taxon>
        <taxon>Ephydroidea</taxon>
        <taxon>Drosophilidae</taxon>
        <taxon>Drosophila</taxon>
        <taxon>Sophophora</taxon>
    </lineage>
</organism>
<name>A0A0Q5WC50_DROER</name>
<reference evidence="1 2" key="1">
    <citation type="journal article" date="2007" name="Nature">
        <title>Evolution of genes and genomes on the Drosophila phylogeny.</title>
        <authorList>
            <consortium name="Drosophila 12 Genomes Consortium"/>
            <person name="Clark A.G."/>
            <person name="Eisen M.B."/>
            <person name="Smith D.R."/>
            <person name="Bergman C.M."/>
            <person name="Oliver B."/>
            <person name="Markow T.A."/>
            <person name="Kaufman T.C."/>
            <person name="Kellis M."/>
            <person name="Gelbart W."/>
            <person name="Iyer V.N."/>
            <person name="Pollard D.A."/>
            <person name="Sackton T.B."/>
            <person name="Larracuente A.M."/>
            <person name="Singh N.D."/>
            <person name="Abad J.P."/>
            <person name="Abt D.N."/>
            <person name="Adryan B."/>
            <person name="Aguade M."/>
            <person name="Akashi H."/>
            <person name="Anderson W.W."/>
            <person name="Aquadro C.F."/>
            <person name="Ardell D.H."/>
            <person name="Arguello R."/>
            <person name="Artieri C.G."/>
            <person name="Barbash D.A."/>
            <person name="Barker D."/>
            <person name="Barsanti P."/>
            <person name="Batterham P."/>
            <person name="Batzoglou S."/>
            <person name="Begun D."/>
            <person name="Bhutkar A."/>
            <person name="Blanco E."/>
            <person name="Bosak S.A."/>
            <person name="Bradley R.K."/>
            <person name="Brand A.D."/>
            <person name="Brent M.R."/>
            <person name="Brooks A.N."/>
            <person name="Brown R.H."/>
            <person name="Butlin R.K."/>
            <person name="Caggese C."/>
            <person name="Calvi B.R."/>
            <person name="Bernardo de Carvalho A."/>
            <person name="Caspi A."/>
            <person name="Castrezana S."/>
            <person name="Celniker S.E."/>
            <person name="Chang J.L."/>
            <person name="Chapple C."/>
            <person name="Chatterji S."/>
            <person name="Chinwalla A."/>
            <person name="Civetta A."/>
            <person name="Clifton S.W."/>
            <person name="Comeron J.M."/>
            <person name="Costello J.C."/>
            <person name="Coyne J.A."/>
            <person name="Daub J."/>
            <person name="David R.G."/>
            <person name="Delcher A.L."/>
            <person name="Delehaunty K."/>
            <person name="Do C.B."/>
            <person name="Ebling H."/>
            <person name="Edwards K."/>
            <person name="Eickbush T."/>
            <person name="Evans J.D."/>
            <person name="Filipski A."/>
            <person name="Findeiss S."/>
            <person name="Freyhult E."/>
            <person name="Fulton L."/>
            <person name="Fulton R."/>
            <person name="Garcia A.C."/>
            <person name="Gardiner A."/>
            <person name="Garfield D.A."/>
            <person name="Garvin B.E."/>
            <person name="Gibson G."/>
            <person name="Gilbert D."/>
            <person name="Gnerre S."/>
            <person name="Godfrey J."/>
            <person name="Good R."/>
            <person name="Gotea V."/>
            <person name="Gravely B."/>
            <person name="Greenberg A.J."/>
            <person name="Griffiths-Jones S."/>
            <person name="Gross S."/>
            <person name="Guigo R."/>
            <person name="Gustafson E.A."/>
            <person name="Haerty W."/>
            <person name="Hahn M.W."/>
            <person name="Halligan D.L."/>
            <person name="Halpern A.L."/>
            <person name="Halter G.M."/>
            <person name="Han M.V."/>
            <person name="Heger A."/>
            <person name="Hillier L."/>
            <person name="Hinrichs A.S."/>
            <person name="Holmes I."/>
            <person name="Hoskins R.A."/>
            <person name="Hubisz M.J."/>
            <person name="Hultmark D."/>
            <person name="Huntley M.A."/>
            <person name="Jaffe D.B."/>
            <person name="Jagadeeshan S."/>
            <person name="Jeck W.R."/>
            <person name="Johnson J."/>
            <person name="Jones C.D."/>
            <person name="Jordan W.C."/>
            <person name="Karpen G.H."/>
            <person name="Kataoka E."/>
            <person name="Keightley P.D."/>
            <person name="Kheradpour P."/>
            <person name="Kirkness E.F."/>
            <person name="Koerich L.B."/>
            <person name="Kristiansen K."/>
            <person name="Kudrna D."/>
            <person name="Kulathinal R.J."/>
            <person name="Kumar S."/>
            <person name="Kwok R."/>
            <person name="Lander E."/>
            <person name="Langley C.H."/>
            <person name="Lapoint R."/>
            <person name="Lazzaro B.P."/>
            <person name="Lee S.J."/>
            <person name="Levesque L."/>
            <person name="Li R."/>
            <person name="Lin C.F."/>
            <person name="Lin M.F."/>
            <person name="Lindblad-Toh K."/>
            <person name="Llopart A."/>
            <person name="Long M."/>
            <person name="Low L."/>
            <person name="Lozovsky E."/>
            <person name="Lu J."/>
            <person name="Luo M."/>
            <person name="Machado C.A."/>
            <person name="Makalowski W."/>
            <person name="Marzo M."/>
            <person name="Matsuda M."/>
            <person name="Matzkin L."/>
            <person name="McAllister B."/>
            <person name="McBride C.S."/>
            <person name="McKernan B."/>
            <person name="McKernan K."/>
            <person name="Mendez-Lago M."/>
            <person name="Minx P."/>
            <person name="Mollenhauer M.U."/>
            <person name="Montooth K."/>
            <person name="Mount S.M."/>
            <person name="Mu X."/>
            <person name="Myers E."/>
            <person name="Negre B."/>
            <person name="Newfeld S."/>
            <person name="Nielsen R."/>
            <person name="Noor M.A."/>
            <person name="O'Grady P."/>
            <person name="Pachter L."/>
            <person name="Papaceit M."/>
            <person name="Parisi M.J."/>
            <person name="Parisi M."/>
            <person name="Parts L."/>
            <person name="Pedersen J.S."/>
            <person name="Pesole G."/>
            <person name="Phillippy A.M."/>
            <person name="Ponting C.P."/>
            <person name="Pop M."/>
            <person name="Porcelli D."/>
            <person name="Powell J.R."/>
            <person name="Prohaska S."/>
            <person name="Pruitt K."/>
            <person name="Puig M."/>
            <person name="Quesneville H."/>
            <person name="Ram K.R."/>
            <person name="Rand D."/>
            <person name="Rasmussen M.D."/>
            <person name="Reed L.K."/>
            <person name="Reenan R."/>
            <person name="Reily A."/>
            <person name="Remington K.A."/>
            <person name="Rieger T.T."/>
            <person name="Ritchie M.G."/>
            <person name="Robin C."/>
            <person name="Rogers Y.H."/>
            <person name="Rohde C."/>
            <person name="Rozas J."/>
            <person name="Rubenfield M.J."/>
            <person name="Ruiz A."/>
            <person name="Russo S."/>
            <person name="Salzberg S.L."/>
            <person name="Sanchez-Gracia A."/>
            <person name="Saranga D.J."/>
            <person name="Sato H."/>
            <person name="Schaeffer S.W."/>
            <person name="Schatz M.C."/>
            <person name="Schlenke T."/>
            <person name="Schwartz R."/>
            <person name="Segarra C."/>
            <person name="Singh R.S."/>
            <person name="Sirot L."/>
            <person name="Sirota M."/>
            <person name="Sisneros N.B."/>
            <person name="Smith C.D."/>
            <person name="Smith T.F."/>
            <person name="Spieth J."/>
            <person name="Stage D.E."/>
            <person name="Stark A."/>
            <person name="Stephan W."/>
            <person name="Strausberg R.L."/>
            <person name="Strempel S."/>
            <person name="Sturgill D."/>
            <person name="Sutton G."/>
            <person name="Sutton G.G."/>
            <person name="Tao W."/>
            <person name="Teichmann S."/>
            <person name="Tobari Y.N."/>
            <person name="Tomimura Y."/>
            <person name="Tsolas J.M."/>
            <person name="Valente V.L."/>
            <person name="Venter E."/>
            <person name="Venter J.C."/>
            <person name="Vicario S."/>
            <person name="Vieira F.G."/>
            <person name="Vilella A.J."/>
            <person name="Villasante A."/>
            <person name="Walenz B."/>
            <person name="Wang J."/>
            <person name="Wasserman M."/>
            <person name="Watts T."/>
            <person name="Wilson D."/>
            <person name="Wilson R.K."/>
            <person name="Wing R.A."/>
            <person name="Wolfner M.F."/>
            <person name="Wong A."/>
            <person name="Wong G.K."/>
            <person name="Wu C.I."/>
            <person name="Wu G."/>
            <person name="Yamamoto D."/>
            <person name="Yang H.P."/>
            <person name="Yang S.P."/>
            <person name="Yorke J.A."/>
            <person name="Yoshida K."/>
            <person name="Zdobnov E."/>
            <person name="Zhang P."/>
            <person name="Zhang Y."/>
            <person name="Zimin A.V."/>
            <person name="Baldwin J."/>
            <person name="Abdouelleil A."/>
            <person name="Abdulkadir J."/>
            <person name="Abebe A."/>
            <person name="Abera B."/>
            <person name="Abreu J."/>
            <person name="Acer S.C."/>
            <person name="Aftuck L."/>
            <person name="Alexander A."/>
            <person name="An P."/>
            <person name="Anderson E."/>
            <person name="Anderson S."/>
            <person name="Arachi H."/>
            <person name="Azer M."/>
            <person name="Bachantsang P."/>
            <person name="Barry A."/>
            <person name="Bayul T."/>
            <person name="Berlin A."/>
            <person name="Bessette D."/>
            <person name="Bloom T."/>
            <person name="Blye J."/>
            <person name="Boguslavskiy L."/>
            <person name="Bonnet C."/>
            <person name="Boukhgalter B."/>
            <person name="Bourzgui I."/>
            <person name="Brown A."/>
            <person name="Cahill P."/>
            <person name="Channer S."/>
            <person name="Cheshatsang Y."/>
            <person name="Chuda L."/>
            <person name="Citroen M."/>
            <person name="Collymore A."/>
            <person name="Cooke P."/>
            <person name="Costello M."/>
            <person name="D'Aco K."/>
            <person name="Daza R."/>
            <person name="De Haan G."/>
            <person name="DeGray S."/>
            <person name="DeMaso C."/>
            <person name="Dhargay N."/>
            <person name="Dooley K."/>
            <person name="Dooley E."/>
            <person name="Doricent M."/>
            <person name="Dorje P."/>
            <person name="Dorjee K."/>
            <person name="Dupes A."/>
            <person name="Elong R."/>
            <person name="Falk J."/>
            <person name="Farina A."/>
            <person name="Faro S."/>
            <person name="Ferguson D."/>
            <person name="Fisher S."/>
            <person name="Foley C.D."/>
            <person name="Franke A."/>
            <person name="Friedrich D."/>
            <person name="Gadbois L."/>
            <person name="Gearin G."/>
            <person name="Gearin C.R."/>
            <person name="Giannoukos G."/>
            <person name="Goode T."/>
            <person name="Graham J."/>
            <person name="Grandbois E."/>
            <person name="Grewal S."/>
            <person name="Gyaltsen K."/>
            <person name="Hafez N."/>
            <person name="Hagos B."/>
            <person name="Hall J."/>
            <person name="Henson C."/>
            <person name="Hollinger A."/>
            <person name="Honan T."/>
            <person name="Huard M.D."/>
            <person name="Hughes L."/>
            <person name="Hurhula B."/>
            <person name="Husby M.E."/>
            <person name="Kamat A."/>
            <person name="Kanga B."/>
            <person name="Kashin S."/>
            <person name="Khazanovich D."/>
            <person name="Kisner P."/>
            <person name="Lance K."/>
            <person name="Lara M."/>
            <person name="Lee W."/>
            <person name="Lennon N."/>
            <person name="Letendre F."/>
            <person name="LeVine R."/>
            <person name="Lipovsky A."/>
            <person name="Liu X."/>
            <person name="Liu J."/>
            <person name="Liu S."/>
            <person name="Lokyitsang T."/>
            <person name="Lokyitsang Y."/>
            <person name="Lubonja R."/>
            <person name="Lui A."/>
            <person name="MacDonald P."/>
            <person name="Magnisalis V."/>
            <person name="Maru K."/>
            <person name="Matthews C."/>
            <person name="McCusker W."/>
            <person name="McDonough S."/>
            <person name="Mehta T."/>
            <person name="Meldrim J."/>
            <person name="Meneus L."/>
            <person name="Mihai O."/>
            <person name="Mihalev A."/>
            <person name="Mihova T."/>
            <person name="Mittelman R."/>
            <person name="Mlenga V."/>
            <person name="Montmayeur A."/>
            <person name="Mulrain L."/>
            <person name="Navidi A."/>
            <person name="Naylor J."/>
            <person name="Negash T."/>
            <person name="Nguyen T."/>
            <person name="Nguyen N."/>
            <person name="Nicol R."/>
            <person name="Norbu C."/>
            <person name="Norbu N."/>
            <person name="Novod N."/>
            <person name="O'Neill B."/>
            <person name="Osman S."/>
            <person name="Markiewicz E."/>
            <person name="Oyono O.L."/>
            <person name="Patti C."/>
            <person name="Phunkhang P."/>
            <person name="Pierre F."/>
            <person name="Priest M."/>
            <person name="Raghuraman S."/>
            <person name="Rege F."/>
            <person name="Reyes R."/>
            <person name="Rise C."/>
            <person name="Rogov P."/>
            <person name="Ross K."/>
            <person name="Ryan E."/>
            <person name="Settipalli S."/>
            <person name="Shea T."/>
            <person name="Sherpa N."/>
            <person name="Shi L."/>
            <person name="Shih D."/>
            <person name="Sparrow T."/>
            <person name="Spaulding J."/>
            <person name="Stalker J."/>
            <person name="Stange-Thomann N."/>
            <person name="Stavropoulos S."/>
            <person name="Stone C."/>
            <person name="Strader C."/>
            <person name="Tesfaye S."/>
            <person name="Thomson T."/>
            <person name="Thoulutsang Y."/>
            <person name="Thoulutsang D."/>
            <person name="Topham K."/>
            <person name="Topping I."/>
            <person name="Tsamla T."/>
            <person name="Vassiliev H."/>
            <person name="Vo A."/>
            <person name="Wangchuk T."/>
            <person name="Wangdi T."/>
            <person name="Weiand M."/>
            <person name="Wilkinson J."/>
            <person name="Wilson A."/>
            <person name="Yadav S."/>
            <person name="Young G."/>
            <person name="Yu Q."/>
            <person name="Zembek L."/>
            <person name="Zhong D."/>
            <person name="Zimmer A."/>
            <person name="Zwirko Z."/>
            <person name="Jaffe D.B."/>
            <person name="Alvarez P."/>
            <person name="Brockman W."/>
            <person name="Butler J."/>
            <person name="Chin C."/>
            <person name="Gnerre S."/>
            <person name="Grabherr M."/>
            <person name="Kleber M."/>
            <person name="Mauceli E."/>
            <person name="MacCallum I."/>
        </authorList>
    </citation>
    <scope>NUCLEOTIDE SEQUENCE [LARGE SCALE GENOMIC DNA]</scope>
    <source>
        <strain evidence="1 2">TSC#14021-0224.01</strain>
    </source>
</reference>
<dbReference type="AlphaFoldDB" id="A0A0Q5WC50"/>
<sequence length="115" mass="12757">MDEWHTLNTNEYQLPKQTFGGTQKAVEQQPRRIKALVWATSCQTEVTLLLPLPLHLSSSIPHPCRAATPLGDATLPPVQLHSVSCVGQTNATSPLPAYADASRNIYTHIPWLRFD</sequence>
<accession>A0A0Q5WC50</accession>
<dbReference type="Proteomes" id="UP000008711">
    <property type="component" value="Unassembled WGS sequence"/>
</dbReference>